<proteinExistence type="predicted"/>
<dbReference type="Pfam" id="PF20434">
    <property type="entry name" value="BD-FAE"/>
    <property type="match status" value="1"/>
</dbReference>
<gene>
    <name evidence="3" type="ORF">IAC73_05975</name>
</gene>
<dbReference type="InterPro" id="IPR029058">
    <property type="entry name" value="AB_hydrolase_fold"/>
</dbReference>
<evidence type="ECO:0000259" key="2">
    <source>
        <dbReference type="Pfam" id="PF20434"/>
    </source>
</evidence>
<feature type="domain" description="BD-FAE-like" evidence="2">
    <location>
        <begin position="52"/>
        <end position="254"/>
    </location>
</feature>
<dbReference type="InterPro" id="IPR049492">
    <property type="entry name" value="BD-FAE-like_dom"/>
</dbReference>
<evidence type="ECO:0000313" key="3">
    <source>
        <dbReference type="EMBL" id="HIU99371.1"/>
    </source>
</evidence>
<name>A0A9D1NA62_9FIRM</name>
<evidence type="ECO:0000313" key="4">
    <source>
        <dbReference type="Proteomes" id="UP000886857"/>
    </source>
</evidence>
<keyword evidence="1 3" id="KW-0378">Hydrolase</keyword>
<dbReference type="EMBL" id="DVOE01000088">
    <property type="protein sequence ID" value="HIU99371.1"/>
    <property type="molecule type" value="Genomic_DNA"/>
</dbReference>
<reference evidence="3" key="2">
    <citation type="journal article" date="2021" name="PeerJ">
        <title>Extensive microbial diversity within the chicken gut microbiome revealed by metagenomics and culture.</title>
        <authorList>
            <person name="Gilroy R."/>
            <person name="Ravi A."/>
            <person name="Getino M."/>
            <person name="Pursley I."/>
            <person name="Horton D.L."/>
            <person name="Alikhan N.F."/>
            <person name="Baker D."/>
            <person name="Gharbi K."/>
            <person name="Hall N."/>
            <person name="Watson M."/>
            <person name="Adriaenssens E.M."/>
            <person name="Foster-Nyarko E."/>
            <person name="Jarju S."/>
            <person name="Secka A."/>
            <person name="Antonio M."/>
            <person name="Oren A."/>
            <person name="Chaudhuri R.R."/>
            <person name="La Ragione R."/>
            <person name="Hildebrand F."/>
            <person name="Pallen M.J."/>
        </authorList>
    </citation>
    <scope>NUCLEOTIDE SEQUENCE</scope>
    <source>
        <strain evidence="3">10406</strain>
    </source>
</reference>
<dbReference type="GO" id="GO:0016787">
    <property type="term" value="F:hydrolase activity"/>
    <property type="evidence" value="ECO:0007669"/>
    <property type="project" value="UniProtKB-KW"/>
</dbReference>
<sequence length="323" mass="35336">MLTKRERAAIKCAERRYNFSELFLFLVFRRPHKGLTVLRDIRYGEGKHAFFDLVIPEGGGQGSPVFVYIHGGGFVSGRRHNRLYYCYEWADKGYVCANIGYDYALDAAHPEHLRELFAGLDRALTEAEKAGADTSRVVVAGDSAGGYFTAMLAAVSTHPELYEKFGIEFSRQETFRPAACITISGLFDPVRAVGTRFPEMALFTRALLGMSQKEIDEAKGDEEFERFVSAERYADAAMPPFMVVRSSADRLRSESESFAAALTAAGVPCRTFLTKGINGVHAGALACRLAKSGRDCLAAALDFAACATSGRLSAAEKGEDTND</sequence>
<dbReference type="AlphaFoldDB" id="A0A9D1NA62"/>
<dbReference type="PANTHER" id="PTHR48081:SF33">
    <property type="entry name" value="KYNURENINE FORMAMIDASE"/>
    <property type="match status" value="1"/>
</dbReference>
<dbReference type="PANTHER" id="PTHR48081">
    <property type="entry name" value="AB HYDROLASE SUPERFAMILY PROTEIN C4A8.06C"/>
    <property type="match status" value="1"/>
</dbReference>
<dbReference type="Proteomes" id="UP000886857">
    <property type="component" value="Unassembled WGS sequence"/>
</dbReference>
<dbReference type="Gene3D" id="3.40.50.1820">
    <property type="entry name" value="alpha/beta hydrolase"/>
    <property type="match status" value="1"/>
</dbReference>
<dbReference type="InterPro" id="IPR050300">
    <property type="entry name" value="GDXG_lipolytic_enzyme"/>
</dbReference>
<protein>
    <submittedName>
        <fullName evidence="3">Alpha/beta hydrolase</fullName>
    </submittedName>
</protein>
<reference evidence="3" key="1">
    <citation type="submission" date="2020-10" db="EMBL/GenBank/DDBJ databases">
        <authorList>
            <person name="Gilroy R."/>
        </authorList>
    </citation>
    <scope>NUCLEOTIDE SEQUENCE</scope>
    <source>
        <strain evidence="3">10406</strain>
    </source>
</reference>
<organism evidence="3 4">
    <name type="scientific">Candidatus Limadaptatus stercoripullorum</name>
    <dbReference type="NCBI Taxonomy" id="2840846"/>
    <lineage>
        <taxon>Bacteria</taxon>
        <taxon>Bacillati</taxon>
        <taxon>Bacillota</taxon>
        <taxon>Clostridia</taxon>
        <taxon>Eubacteriales</taxon>
        <taxon>Candidatus Limadaptatus</taxon>
    </lineage>
</organism>
<evidence type="ECO:0000256" key="1">
    <source>
        <dbReference type="ARBA" id="ARBA00022801"/>
    </source>
</evidence>
<dbReference type="SUPFAM" id="SSF53474">
    <property type="entry name" value="alpha/beta-Hydrolases"/>
    <property type="match status" value="1"/>
</dbReference>
<comment type="caution">
    <text evidence="3">The sequence shown here is derived from an EMBL/GenBank/DDBJ whole genome shotgun (WGS) entry which is preliminary data.</text>
</comment>
<accession>A0A9D1NA62</accession>